<dbReference type="AlphaFoldDB" id="A0A8T0EA45"/>
<sequence>MLKLTKILASLFYFPRSEGNNYPYRTQVISMGCSTNSPDSGMSNYSKRILIRHPRRTSLQRAPQLTLLQRIILSKATSDAVKGQFSSSQWSTETASSGKRFHDQRRVKLVLPA</sequence>
<reference evidence="1" key="2">
    <citation type="submission" date="2020-06" db="EMBL/GenBank/DDBJ databases">
        <authorList>
            <person name="Sheffer M."/>
        </authorList>
    </citation>
    <scope>NUCLEOTIDE SEQUENCE</scope>
</reference>
<dbReference type="Proteomes" id="UP000807504">
    <property type="component" value="Unassembled WGS sequence"/>
</dbReference>
<organism evidence="1 2">
    <name type="scientific">Argiope bruennichi</name>
    <name type="common">Wasp spider</name>
    <name type="synonym">Aranea bruennichi</name>
    <dbReference type="NCBI Taxonomy" id="94029"/>
    <lineage>
        <taxon>Eukaryota</taxon>
        <taxon>Metazoa</taxon>
        <taxon>Ecdysozoa</taxon>
        <taxon>Arthropoda</taxon>
        <taxon>Chelicerata</taxon>
        <taxon>Arachnida</taxon>
        <taxon>Araneae</taxon>
        <taxon>Araneomorphae</taxon>
        <taxon>Entelegynae</taxon>
        <taxon>Araneoidea</taxon>
        <taxon>Araneidae</taxon>
        <taxon>Argiope</taxon>
    </lineage>
</organism>
<dbReference type="EMBL" id="JABXBU010002230">
    <property type="protein sequence ID" value="KAF8768328.1"/>
    <property type="molecule type" value="Genomic_DNA"/>
</dbReference>
<evidence type="ECO:0000313" key="2">
    <source>
        <dbReference type="Proteomes" id="UP000807504"/>
    </source>
</evidence>
<proteinExistence type="predicted"/>
<evidence type="ECO:0000313" key="1">
    <source>
        <dbReference type="EMBL" id="KAF8768328.1"/>
    </source>
</evidence>
<reference evidence="1" key="1">
    <citation type="journal article" date="2020" name="bioRxiv">
        <title>Chromosome-level reference genome of the European wasp spider Argiope bruennichi: a resource for studies on range expansion and evolutionary adaptation.</title>
        <authorList>
            <person name="Sheffer M.M."/>
            <person name="Hoppe A."/>
            <person name="Krehenwinkel H."/>
            <person name="Uhl G."/>
            <person name="Kuss A.W."/>
            <person name="Jensen L."/>
            <person name="Jensen C."/>
            <person name="Gillespie R.G."/>
            <person name="Hoff K.J."/>
            <person name="Prost S."/>
        </authorList>
    </citation>
    <scope>NUCLEOTIDE SEQUENCE</scope>
</reference>
<comment type="caution">
    <text evidence="1">The sequence shown here is derived from an EMBL/GenBank/DDBJ whole genome shotgun (WGS) entry which is preliminary data.</text>
</comment>
<name>A0A8T0EA45_ARGBR</name>
<keyword evidence="2" id="KW-1185">Reference proteome</keyword>
<accession>A0A8T0EA45</accession>
<gene>
    <name evidence="1" type="ORF">HNY73_021160</name>
</gene>
<protein>
    <submittedName>
        <fullName evidence="1">Uncharacterized protein</fullName>
    </submittedName>
</protein>